<organism evidence="8 9">
    <name type="scientific">Pseudomarimonas arenosa</name>
    <dbReference type="NCBI Taxonomy" id="2774145"/>
    <lineage>
        <taxon>Bacteria</taxon>
        <taxon>Pseudomonadati</taxon>
        <taxon>Pseudomonadota</taxon>
        <taxon>Gammaproteobacteria</taxon>
        <taxon>Lysobacterales</taxon>
        <taxon>Lysobacteraceae</taxon>
        <taxon>Pseudomarimonas</taxon>
    </lineage>
</organism>
<keyword evidence="5 7" id="KW-1133">Transmembrane helix</keyword>
<sequence length="389" mass="42892">MAIETISRQGWFSRLKGAFFGILFGLIFVAGAAALQFWNEGRTLRQARLLEAGRQDVVELSAMGAESRRAGGLAYVHGELRADGQRLDPEFNQVAEGLGLRRRVEMFQWKERKETKEETSVGGSKTTRTRYYYEQVWDDELIDSDRFQEAAGHQNPERMPFESQTWKVEKASLADLQVEPEVLSEVGGWRPMAPQADRLPGNLAASLGVEADRLTTVNGEPQIGDVRIHFERLPDGPVSVVGRVQGDRLGVERRELGELLLLERGEHSAEQLFSAAESRNSGLGWAIRVGGFVLMWIGFGMVFGPLAVFADILPFLGRLTRMVTGLISGVLAGLISFVAIASGWLYHRPWLLGLIVIAIAGLIAWIGLRARKPTPLAPPSSMPPPPPLS</sequence>
<evidence type="ECO:0000313" key="9">
    <source>
        <dbReference type="Proteomes" id="UP000613768"/>
    </source>
</evidence>
<dbReference type="RefSeq" id="WP_192030002.1">
    <property type="nucleotide sequence ID" value="NZ_JACYTR010000026.1"/>
</dbReference>
<evidence type="ECO:0000313" key="8">
    <source>
        <dbReference type="EMBL" id="MBD8526580.1"/>
    </source>
</evidence>
<comment type="subcellular location">
    <subcellularLocation>
        <location evidence="1">Endomembrane system</location>
        <topology evidence="1">Multi-pass membrane protein</topology>
    </subcellularLocation>
    <subcellularLocation>
        <location evidence="2">Endoplasmic reticulum membrane</location>
    </subcellularLocation>
</comment>
<dbReference type="PANTHER" id="PTHR13416:SF2">
    <property type="entry name" value="TRANSMEMBRANE PROTEIN 43"/>
    <property type="match status" value="1"/>
</dbReference>
<feature type="transmembrane region" description="Helical" evidence="7">
    <location>
        <begin position="350"/>
        <end position="368"/>
    </location>
</feature>
<name>A0AAW3ZM76_9GAMM</name>
<evidence type="ECO:0000256" key="1">
    <source>
        <dbReference type="ARBA" id="ARBA00004127"/>
    </source>
</evidence>
<dbReference type="Pfam" id="PF07787">
    <property type="entry name" value="TMEM43"/>
    <property type="match status" value="1"/>
</dbReference>
<dbReference type="AlphaFoldDB" id="A0AAW3ZM76"/>
<dbReference type="GO" id="GO:0071763">
    <property type="term" value="P:nuclear membrane organization"/>
    <property type="evidence" value="ECO:0007669"/>
    <property type="project" value="TreeGrafter"/>
</dbReference>
<dbReference type="EMBL" id="JACYTR010000026">
    <property type="protein sequence ID" value="MBD8526580.1"/>
    <property type="molecule type" value="Genomic_DNA"/>
</dbReference>
<dbReference type="InterPro" id="IPR012430">
    <property type="entry name" value="TMEM43_fam"/>
</dbReference>
<evidence type="ECO:0000256" key="6">
    <source>
        <dbReference type="ARBA" id="ARBA00023136"/>
    </source>
</evidence>
<keyword evidence="4" id="KW-0256">Endoplasmic reticulum</keyword>
<evidence type="ECO:0000256" key="2">
    <source>
        <dbReference type="ARBA" id="ARBA00004586"/>
    </source>
</evidence>
<evidence type="ECO:0000256" key="4">
    <source>
        <dbReference type="ARBA" id="ARBA00022824"/>
    </source>
</evidence>
<feature type="transmembrane region" description="Helical" evidence="7">
    <location>
        <begin position="18"/>
        <end position="38"/>
    </location>
</feature>
<accession>A0AAW3ZM76</accession>
<evidence type="ECO:0000256" key="3">
    <source>
        <dbReference type="ARBA" id="ARBA00022692"/>
    </source>
</evidence>
<reference evidence="8 9" key="1">
    <citation type="submission" date="2020-09" db="EMBL/GenBank/DDBJ databases">
        <title>Pseudoxanthomonas sp. CAU 1598 isolated from sand of Yaerae Beach.</title>
        <authorList>
            <person name="Kim W."/>
        </authorList>
    </citation>
    <scope>NUCLEOTIDE SEQUENCE [LARGE SCALE GENOMIC DNA]</scope>
    <source>
        <strain evidence="8 9">CAU 1598</strain>
    </source>
</reference>
<dbReference type="GO" id="GO:0006629">
    <property type="term" value="P:lipid metabolic process"/>
    <property type="evidence" value="ECO:0007669"/>
    <property type="project" value="TreeGrafter"/>
</dbReference>
<dbReference type="PANTHER" id="PTHR13416">
    <property type="match status" value="1"/>
</dbReference>
<evidence type="ECO:0000256" key="5">
    <source>
        <dbReference type="ARBA" id="ARBA00022989"/>
    </source>
</evidence>
<keyword evidence="3 7" id="KW-0812">Transmembrane</keyword>
<protein>
    <submittedName>
        <fullName evidence="8">TMEM43 family protein</fullName>
    </submittedName>
</protein>
<comment type="caution">
    <text evidence="8">The sequence shown here is derived from an EMBL/GenBank/DDBJ whole genome shotgun (WGS) entry which is preliminary data.</text>
</comment>
<feature type="transmembrane region" description="Helical" evidence="7">
    <location>
        <begin position="285"/>
        <end position="310"/>
    </location>
</feature>
<dbReference type="Proteomes" id="UP000613768">
    <property type="component" value="Unassembled WGS sequence"/>
</dbReference>
<feature type="transmembrane region" description="Helical" evidence="7">
    <location>
        <begin position="322"/>
        <end position="344"/>
    </location>
</feature>
<keyword evidence="6 7" id="KW-0472">Membrane</keyword>
<gene>
    <name evidence="8" type="ORF">IFO71_12620</name>
</gene>
<evidence type="ECO:0000256" key="7">
    <source>
        <dbReference type="SAM" id="Phobius"/>
    </source>
</evidence>
<dbReference type="GO" id="GO:0012505">
    <property type="term" value="C:endomembrane system"/>
    <property type="evidence" value="ECO:0007669"/>
    <property type="project" value="UniProtKB-SubCell"/>
</dbReference>
<proteinExistence type="predicted"/>
<keyword evidence="9" id="KW-1185">Reference proteome</keyword>